<dbReference type="EMBL" id="UGYV01000001">
    <property type="protein sequence ID" value="SUI76430.1"/>
    <property type="molecule type" value="Genomic_DNA"/>
</dbReference>
<reference evidence="1 2" key="1">
    <citation type="submission" date="2018-06" db="EMBL/GenBank/DDBJ databases">
        <authorList>
            <consortium name="Pathogen Informatics"/>
            <person name="Doyle S."/>
        </authorList>
    </citation>
    <scope>NUCLEOTIDE SEQUENCE [LARGE SCALE GENOMIC DNA]</scope>
    <source>
        <strain evidence="1 2">NCTC10736</strain>
    </source>
</reference>
<evidence type="ECO:0000313" key="1">
    <source>
        <dbReference type="EMBL" id="SUI76430.1"/>
    </source>
</evidence>
<gene>
    <name evidence="1" type="ORF">NCTC10736_01920</name>
</gene>
<accession>A0A380AAM4</accession>
<dbReference type="InterPro" id="IPR021316">
    <property type="entry name" value="DUF2913"/>
</dbReference>
<organism evidence="1 2">
    <name type="scientific">Shewanella morhuae</name>
    <dbReference type="NCBI Taxonomy" id="365591"/>
    <lineage>
        <taxon>Bacteria</taxon>
        <taxon>Pseudomonadati</taxon>
        <taxon>Pseudomonadota</taxon>
        <taxon>Gammaproteobacteria</taxon>
        <taxon>Alteromonadales</taxon>
        <taxon>Shewanellaceae</taxon>
        <taxon>Shewanella</taxon>
    </lineage>
</organism>
<evidence type="ECO:0000313" key="2">
    <source>
        <dbReference type="Proteomes" id="UP000255061"/>
    </source>
</evidence>
<dbReference type="AlphaFoldDB" id="A0A380AAM4"/>
<proteinExistence type="predicted"/>
<protein>
    <submittedName>
        <fullName evidence="1">Protein of uncharacterized function (DUF2913)</fullName>
    </submittedName>
</protein>
<dbReference type="Pfam" id="PF11140">
    <property type="entry name" value="DUF2913"/>
    <property type="match status" value="1"/>
</dbReference>
<sequence>MNSQTYNQVVLELAIAGLADLTASAQTKKAQRTAAQESHFLCNWMVESLKEKRFSKLVADDLTAWIRLARSQGAGAELKHLLERIVYQYQAIEKTEPALGIGLNAMLEELKQAQWLVFTDTDITAKLKLDGDGQSSLVIDAKEFSQHIKDDQLIKPINLYVRADEQQLTRIALSHGLLLSQSNKKTSLIKHHKTYRIYPHNQQPALCQLLA</sequence>
<name>A0A380AAM4_9GAMM</name>
<dbReference type="RefSeq" id="WP_115407098.1">
    <property type="nucleotide sequence ID" value="NZ_UGYV01000001.1"/>
</dbReference>
<dbReference type="Proteomes" id="UP000255061">
    <property type="component" value="Unassembled WGS sequence"/>
</dbReference>